<dbReference type="GO" id="GO:0030272">
    <property type="term" value="F:5-formyltetrahydrofolate cyclo-ligase activity"/>
    <property type="evidence" value="ECO:0007669"/>
    <property type="project" value="UniProtKB-EC"/>
</dbReference>
<evidence type="ECO:0000313" key="7">
    <source>
        <dbReference type="Proteomes" id="UP001565927"/>
    </source>
</evidence>
<evidence type="ECO:0000256" key="3">
    <source>
        <dbReference type="ARBA" id="ARBA00022840"/>
    </source>
</evidence>
<protein>
    <recommendedName>
        <fullName evidence="4">5-formyltetrahydrofolate cyclo-ligase</fullName>
        <ecNumber evidence="4">6.3.3.2</ecNumber>
    </recommendedName>
</protein>
<dbReference type="Proteomes" id="UP001565927">
    <property type="component" value="Unassembled WGS sequence"/>
</dbReference>
<evidence type="ECO:0000256" key="4">
    <source>
        <dbReference type="RuleBase" id="RU361279"/>
    </source>
</evidence>
<evidence type="ECO:0000256" key="2">
    <source>
        <dbReference type="ARBA" id="ARBA00022741"/>
    </source>
</evidence>
<dbReference type="EMBL" id="JBGFTU010000025">
    <property type="protein sequence ID" value="MEZ0166628.1"/>
    <property type="molecule type" value="Genomic_DNA"/>
</dbReference>
<name>A0ABV4H4Y3_9ACTN</name>
<reference evidence="6 7" key="1">
    <citation type="submission" date="2024-07" db="EMBL/GenBank/DDBJ databases">
        <authorList>
            <person name="Thanompreechachai J."/>
            <person name="Duangmal K."/>
        </authorList>
    </citation>
    <scope>NUCLEOTIDE SEQUENCE [LARGE SCALE GENOMIC DNA]</scope>
    <source>
        <strain evidence="6 7">LSe6-4</strain>
    </source>
</reference>
<sequence length="221" mass="23404">MPPSDTVLDTGPDPGADRTGGDDLDVRADLSLAPDVLAVEAHKRALRRDIRARRRRCTAQDAAAVDAAVAHVLLDCPLLVGVTRVAAYTSLPGEPGTRTSLAELRRRDVEVLLPVLLPDDDLDWELGPAGPATGHLGVQAVRSADVVVVPALAVDTAGRRLGQGGGSYDRALRRVPARVPVVAVVHDEELLDAAVTPLPALPHDRLVQAVVTPTRWLWLAA</sequence>
<feature type="region of interest" description="Disordered" evidence="5">
    <location>
        <begin position="1"/>
        <end position="22"/>
    </location>
</feature>
<dbReference type="InterPro" id="IPR002698">
    <property type="entry name" value="FTHF_cligase"/>
</dbReference>
<keyword evidence="4" id="KW-0460">Magnesium</keyword>
<keyword evidence="4" id="KW-0479">Metal-binding</keyword>
<comment type="cofactor">
    <cofactor evidence="4">
        <name>Mg(2+)</name>
        <dbReference type="ChEBI" id="CHEBI:18420"/>
    </cofactor>
</comment>
<keyword evidence="7" id="KW-1185">Reference proteome</keyword>
<evidence type="ECO:0000256" key="5">
    <source>
        <dbReference type="SAM" id="MobiDB-lite"/>
    </source>
</evidence>
<dbReference type="Gene3D" id="3.40.50.10420">
    <property type="entry name" value="NagB/RpiA/CoA transferase-like"/>
    <property type="match status" value="1"/>
</dbReference>
<organism evidence="6 7">
    <name type="scientific">Kineococcus halophytocola</name>
    <dbReference type="NCBI Taxonomy" id="3234027"/>
    <lineage>
        <taxon>Bacteria</taxon>
        <taxon>Bacillati</taxon>
        <taxon>Actinomycetota</taxon>
        <taxon>Actinomycetes</taxon>
        <taxon>Kineosporiales</taxon>
        <taxon>Kineosporiaceae</taxon>
        <taxon>Kineococcus</taxon>
    </lineage>
</organism>
<dbReference type="NCBIfam" id="TIGR02727">
    <property type="entry name" value="MTHFS_bact"/>
    <property type="match status" value="1"/>
</dbReference>
<dbReference type="RefSeq" id="WP_370442845.1">
    <property type="nucleotide sequence ID" value="NZ_JBGFTU010000025.1"/>
</dbReference>
<dbReference type="InterPro" id="IPR037171">
    <property type="entry name" value="NagB/RpiA_transferase-like"/>
</dbReference>
<dbReference type="SUPFAM" id="SSF100950">
    <property type="entry name" value="NagB/RpiA/CoA transferase-like"/>
    <property type="match status" value="1"/>
</dbReference>
<comment type="catalytic activity">
    <reaction evidence="4">
        <text>(6S)-5-formyl-5,6,7,8-tetrahydrofolate + ATP = (6R)-5,10-methenyltetrahydrofolate + ADP + phosphate</text>
        <dbReference type="Rhea" id="RHEA:10488"/>
        <dbReference type="ChEBI" id="CHEBI:30616"/>
        <dbReference type="ChEBI" id="CHEBI:43474"/>
        <dbReference type="ChEBI" id="CHEBI:57455"/>
        <dbReference type="ChEBI" id="CHEBI:57457"/>
        <dbReference type="ChEBI" id="CHEBI:456216"/>
        <dbReference type="EC" id="6.3.3.2"/>
    </reaction>
</comment>
<dbReference type="InterPro" id="IPR024185">
    <property type="entry name" value="FTHF_cligase-like_sf"/>
</dbReference>
<keyword evidence="2 4" id="KW-0547">Nucleotide-binding</keyword>
<dbReference type="PANTHER" id="PTHR23407:SF1">
    <property type="entry name" value="5-FORMYLTETRAHYDROFOLATE CYCLO-LIGASE"/>
    <property type="match status" value="1"/>
</dbReference>
<comment type="caution">
    <text evidence="6">The sequence shown here is derived from an EMBL/GenBank/DDBJ whole genome shotgun (WGS) entry which is preliminary data.</text>
</comment>
<dbReference type="EC" id="6.3.3.2" evidence="4"/>
<keyword evidence="6" id="KW-0436">Ligase</keyword>
<keyword evidence="3 4" id="KW-0067">ATP-binding</keyword>
<evidence type="ECO:0000256" key="1">
    <source>
        <dbReference type="ARBA" id="ARBA00010638"/>
    </source>
</evidence>
<evidence type="ECO:0000313" key="6">
    <source>
        <dbReference type="EMBL" id="MEZ0166628.1"/>
    </source>
</evidence>
<accession>A0ABV4H4Y3</accession>
<comment type="similarity">
    <text evidence="1 4">Belongs to the 5-formyltetrahydrofolate cyclo-ligase family.</text>
</comment>
<proteinExistence type="inferred from homology"/>
<dbReference type="PANTHER" id="PTHR23407">
    <property type="entry name" value="ATPASE INHIBITOR/5-FORMYLTETRAHYDROFOLATE CYCLO-LIGASE"/>
    <property type="match status" value="1"/>
</dbReference>
<dbReference type="Pfam" id="PF01812">
    <property type="entry name" value="5-FTHF_cyc-lig"/>
    <property type="match status" value="1"/>
</dbReference>
<gene>
    <name evidence="6" type="ORF">AB2L27_17865</name>
</gene>